<evidence type="ECO:0000313" key="1">
    <source>
        <dbReference type="EMBL" id="QDU87864.1"/>
    </source>
</evidence>
<sequence length="257" mass="27615">MSGPVADRLVVLAASNGEIGLPAIARAARGAFAGRFELLAAVGHGRSYGVPAGFLGAKRPGISRCPLWEDLAAAPPAPTHAILTDIGNDLLYGTAPDVVLGWVEACLDRLQAVDARVVVTGLPLKNLPTLGYARYRFFRTLFVPKCRLSLDALAARAVEVDDALSGVCDARGVRKIDPPRAWYALDPIHFRRDALGRVWARLLASATRARVRSKTSALMLRERARLRGFHARPNAPRTLPGARREVALGDGSIVALY</sequence>
<name>A0A518D8T7_9BACT</name>
<dbReference type="AlphaFoldDB" id="A0A518D8T7"/>
<gene>
    <name evidence="1" type="ORF">Pla175_12310</name>
</gene>
<reference evidence="1 2" key="1">
    <citation type="submission" date="2019-02" db="EMBL/GenBank/DDBJ databases">
        <title>Deep-cultivation of Planctomycetes and their phenomic and genomic characterization uncovers novel biology.</title>
        <authorList>
            <person name="Wiegand S."/>
            <person name="Jogler M."/>
            <person name="Boedeker C."/>
            <person name="Pinto D."/>
            <person name="Vollmers J."/>
            <person name="Rivas-Marin E."/>
            <person name="Kohn T."/>
            <person name="Peeters S.H."/>
            <person name="Heuer A."/>
            <person name="Rast P."/>
            <person name="Oberbeckmann S."/>
            <person name="Bunk B."/>
            <person name="Jeske O."/>
            <person name="Meyerdierks A."/>
            <person name="Storesund J.E."/>
            <person name="Kallscheuer N."/>
            <person name="Luecker S."/>
            <person name="Lage O.M."/>
            <person name="Pohl T."/>
            <person name="Merkel B.J."/>
            <person name="Hornburger P."/>
            <person name="Mueller R.-W."/>
            <person name="Bruemmer F."/>
            <person name="Labrenz M."/>
            <person name="Spormann A.M."/>
            <person name="Op den Camp H."/>
            <person name="Overmann J."/>
            <person name="Amann R."/>
            <person name="Jetten M.S.M."/>
            <person name="Mascher T."/>
            <person name="Medema M.H."/>
            <person name="Devos D.P."/>
            <person name="Kaster A.-K."/>
            <person name="Ovreas L."/>
            <person name="Rohde M."/>
            <person name="Galperin M.Y."/>
            <person name="Jogler C."/>
        </authorList>
    </citation>
    <scope>NUCLEOTIDE SEQUENCE [LARGE SCALE GENOMIC DNA]</scope>
    <source>
        <strain evidence="1 2">Pla175</strain>
    </source>
</reference>
<dbReference type="OrthoDB" id="5562484at2"/>
<accession>A0A518D8T7</accession>
<evidence type="ECO:0008006" key="3">
    <source>
        <dbReference type="Google" id="ProtNLM"/>
    </source>
</evidence>
<dbReference type="EMBL" id="CP036291">
    <property type="protein sequence ID" value="QDU87864.1"/>
    <property type="molecule type" value="Genomic_DNA"/>
</dbReference>
<proteinExistence type="predicted"/>
<dbReference type="KEGG" id="pnd:Pla175_12310"/>
<organism evidence="1 2">
    <name type="scientific">Pirellulimonas nuda</name>
    <dbReference type="NCBI Taxonomy" id="2528009"/>
    <lineage>
        <taxon>Bacteria</taxon>
        <taxon>Pseudomonadati</taxon>
        <taxon>Planctomycetota</taxon>
        <taxon>Planctomycetia</taxon>
        <taxon>Pirellulales</taxon>
        <taxon>Lacipirellulaceae</taxon>
        <taxon>Pirellulimonas</taxon>
    </lineage>
</organism>
<dbReference type="Proteomes" id="UP000317429">
    <property type="component" value="Chromosome"/>
</dbReference>
<protein>
    <recommendedName>
        <fullName evidence="3">SGNH hydrolase-type esterase domain-containing protein</fullName>
    </recommendedName>
</protein>
<dbReference type="RefSeq" id="WP_145282152.1">
    <property type="nucleotide sequence ID" value="NZ_CP036291.1"/>
</dbReference>
<keyword evidence="2" id="KW-1185">Reference proteome</keyword>
<evidence type="ECO:0000313" key="2">
    <source>
        <dbReference type="Proteomes" id="UP000317429"/>
    </source>
</evidence>
<dbReference type="SUPFAM" id="SSF52266">
    <property type="entry name" value="SGNH hydrolase"/>
    <property type="match status" value="1"/>
</dbReference>